<dbReference type="GO" id="GO:0030246">
    <property type="term" value="F:carbohydrate binding"/>
    <property type="evidence" value="ECO:0007669"/>
    <property type="project" value="UniProtKB-KW"/>
</dbReference>
<name>A0A5C3MZQ4_9AGAM</name>
<dbReference type="GO" id="GO:0004553">
    <property type="term" value="F:hydrolase activity, hydrolyzing O-glycosyl compounds"/>
    <property type="evidence" value="ECO:0007669"/>
    <property type="project" value="InterPro"/>
</dbReference>
<evidence type="ECO:0000259" key="2">
    <source>
        <dbReference type="PROSITE" id="PS51762"/>
    </source>
</evidence>
<dbReference type="EMBL" id="ML213526">
    <property type="protein sequence ID" value="TFK47001.1"/>
    <property type="molecule type" value="Genomic_DNA"/>
</dbReference>
<dbReference type="OrthoDB" id="25131at2759"/>
<feature type="signal peptide" evidence="1">
    <location>
        <begin position="1"/>
        <end position="18"/>
    </location>
</feature>
<dbReference type="Proteomes" id="UP000305948">
    <property type="component" value="Unassembled WGS sequence"/>
</dbReference>
<evidence type="ECO:0000313" key="3">
    <source>
        <dbReference type="EMBL" id="TFK47001.1"/>
    </source>
</evidence>
<dbReference type="Pfam" id="PF00722">
    <property type="entry name" value="Glyco_hydro_16"/>
    <property type="match status" value="1"/>
</dbReference>
<evidence type="ECO:0000256" key="1">
    <source>
        <dbReference type="SAM" id="SignalP"/>
    </source>
</evidence>
<dbReference type="Gene3D" id="2.60.120.200">
    <property type="match status" value="1"/>
</dbReference>
<evidence type="ECO:0000313" key="4">
    <source>
        <dbReference type="Proteomes" id="UP000305948"/>
    </source>
</evidence>
<keyword evidence="3" id="KW-0430">Lectin</keyword>
<dbReference type="PANTHER" id="PTHR38121:SF2">
    <property type="entry name" value="ACYLTRANSFERASE 3 DOMAIN-CONTAINING PROTEIN"/>
    <property type="match status" value="1"/>
</dbReference>
<dbReference type="CDD" id="cd00413">
    <property type="entry name" value="Glyco_hydrolase_16"/>
    <property type="match status" value="1"/>
</dbReference>
<dbReference type="InterPro" id="IPR000757">
    <property type="entry name" value="Beta-glucanase-like"/>
</dbReference>
<dbReference type="InterPro" id="IPR013320">
    <property type="entry name" value="ConA-like_dom_sf"/>
</dbReference>
<dbReference type="STRING" id="5364.A0A5C3MZQ4"/>
<dbReference type="AlphaFoldDB" id="A0A5C3MZQ4"/>
<accession>A0A5C3MZQ4</accession>
<feature type="chain" id="PRO_5022722446" evidence="1">
    <location>
        <begin position="19"/>
        <end position="271"/>
    </location>
</feature>
<keyword evidence="4" id="KW-1185">Reference proteome</keyword>
<sequence length="271" mass="29811">MLHYLILAPLLAVAAASAVSERATSSCPCGYRDSAGHIWRESIKSNLATSNALSVVNQDWAVQTWGQQRDNVYMQYSADNVYNVQNVLGIRTKAWSGNGSVYTGEIQTNRADIQYGSFRIKAKIPTAKGACFGFFSYQSDTQESDIEFLTNDTNFKHTVHYSNQPNHQTVTASADFTAFTEHRFDWMPGQTTFYVNGAKQTSMTANTPTAASRILANVWSDGDPNWSMGPPKTNAVALIQYINLYFNSTSYDATHFASDCKAAGSPAVCQV</sequence>
<gene>
    <name evidence="3" type="ORF">OE88DRAFT_1666816</name>
</gene>
<dbReference type="GO" id="GO:0005975">
    <property type="term" value="P:carbohydrate metabolic process"/>
    <property type="evidence" value="ECO:0007669"/>
    <property type="project" value="InterPro"/>
</dbReference>
<dbReference type="PROSITE" id="PS51762">
    <property type="entry name" value="GH16_2"/>
    <property type="match status" value="1"/>
</dbReference>
<proteinExistence type="predicted"/>
<protein>
    <submittedName>
        <fullName evidence="3">Concanavalin A-like lectin/glucanase</fullName>
    </submittedName>
</protein>
<organism evidence="3 4">
    <name type="scientific">Heliocybe sulcata</name>
    <dbReference type="NCBI Taxonomy" id="5364"/>
    <lineage>
        <taxon>Eukaryota</taxon>
        <taxon>Fungi</taxon>
        <taxon>Dikarya</taxon>
        <taxon>Basidiomycota</taxon>
        <taxon>Agaricomycotina</taxon>
        <taxon>Agaricomycetes</taxon>
        <taxon>Gloeophyllales</taxon>
        <taxon>Gloeophyllaceae</taxon>
        <taxon>Heliocybe</taxon>
    </lineage>
</organism>
<feature type="domain" description="GH16" evidence="2">
    <location>
        <begin position="58"/>
        <end position="250"/>
    </location>
</feature>
<reference evidence="3 4" key="1">
    <citation type="journal article" date="2019" name="Nat. Ecol. Evol.">
        <title>Megaphylogeny resolves global patterns of mushroom evolution.</title>
        <authorList>
            <person name="Varga T."/>
            <person name="Krizsan K."/>
            <person name="Foldi C."/>
            <person name="Dima B."/>
            <person name="Sanchez-Garcia M."/>
            <person name="Sanchez-Ramirez S."/>
            <person name="Szollosi G.J."/>
            <person name="Szarkandi J.G."/>
            <person name="Papp V."/>
            <person name="Albert L."/>
            <person name="Andreopoulos W."/>
            <person name="Angelini C."/>
            <person name="Antonin V."/>
            <person name="Barry K.W."/>
            <person name="Bougher N.L."/>
            <person name="Buchanan P."/>
            <person name="Buyck B."/>
            <person name="Bense V."/>
            <person name="Catcheside P."/>
            <person name="Chovatia M."/>
            <person name="Cooper J."/>
            <person name="Damon W."/>
            <person name="Desjardin D."/>
            <person name="Finy P."/>
            <person name="Geml J."/>
            <person name="Haridas S."/>
            <person name="Hughes K."/>
            <person name="Justo A."/>
            <person name="Karasinski D."/>
            <person name="Kautmanova I."/>
            <person name="Kiss B."/>
            <person name="Kocsube S."/>
            <person name="Kotiranta H."/>
            <person name="LaButti K.M."/>
            <person name="Lechner B.E."/>
            <person name="Liimatainen K."/>
            <person name="Lipzen A."/>
            <person name="Lukacs Z."/>
            <person name="Mihaltcheva S."/>
            <person name="Morgado L.N."/>
            <person name="Niskanen T."/>
            <person name="Noordeloos M.E."/>
            <person name="Ohm R.A."/>
            <person name="Ortiz-Santana B."/>
            <person name="Ovrebo C."/>
            <person name="Racz N."/>
            <person name="Riley R."/>
            <person name="Savchenko A."/>
            <person name="Shiryaev A."/>
            <person name="Soop K."/>
            <person name="Spirin V."/>
            <person name="Szebenyi C."/>
            <person name="Tomsovsky M."/>
            <person name="Tulloss R.E."/>
            <person name="Uehling J."/>
            <person name="Grigoriev I.V."/>
            <person name="Vagvolgyi C."/>
            <person name="Papp T."/>
            <person name="Martin F.M."/>
            <person name="Miettinen O."/>
            <person name="Hibbett D.S."/>
            <person name="Nagy L.G."/>
        </authorList>
    </citation>
    <scope>NUCLEOTIDE SEQUENCE [LARGE SCALE GENOMIC DNA]</scope>
    <source>
        <strain evidence="3 4">OMC1185</strain>
    </source>
</reference>
<keyword evidence="1" id="KW-0732">Signal</keyword>
<dbReference type="SUPFAM" id="SSF49899">
    <property type="entry name" value="Concanavalin A-like lectins/glucanases"/>
    <property type="match status" value="1"/>
</dbReference>
<dbReference type="PANTHER" id="PTHR38121">
    <property type="entry name" value="GH16 DOMAIN-CONTAINING PROTEIN"/>
    <property type="match status" value="1"/>
</dbReference>